<keyword evidence="5" id="KW-0560">Oxidoreductase</keyword>
<dbReference type="Proteomes" id="UP000694300">
    <property type="component" value="Unassembled WGS sequence"/>
</dbReference>
<comment type="caution">
    <text evidence="8">The sequence shown here is derived from an EMBL/GenBank/DDBJ whole genome shotgun (WGS) entry which is preliminary data.</text>
</comment>
<evidence type="ECO:0000256" key="5">
    <source>
        <dbReference type="ARBA" id="ARBA00023002"/>
    </source>
</evidence>
<evidence type="ECO:0000256" key="3">
    <source>
        <dbReference type="ARBA" id="ARBA00022692"/>
    </source>
</evidence>
<dbReference type="PROSITE" id="PS51387">
    <property type="entry name" value="FAD_PCMH"/>
    <property type="match status" value="1"/>
</dbReference>
<evidence type="ECO:0000256" key="1">
    <source>
        <dbReference type="ARBA" id="ARBA00004167"/>
    </source>
</evidence>
<dbReference type="RefSeq" id="WP_218591760.1">
    <property type="nucleotide sequence ID" value="NZ_JADQDE010000111.1"/>
</dbReference>
<evidence type="ECO:0000256" key="2">
    <source>
        <dbReference type="ARBA" id="ARBA00012405"/>
    </source>
</evidence>
<name>A0ABS6UFX9_9PSEU</name>
<dbReference type="EMBL" id="JADQDF010000001">
    <property type="protein sequence ID" value="MBW0131136.1"/>
    <property type="molecule type" value="Genomic_DNA"/>
</dbReference>
<keyword evidence="3" id="KW-0812">Transmembrane</keyword>
<evidence type="ECO:0000256" key="4">
    <source>
        <dbReference type="ARBA" id="ARBA00022989"/>
    </source>
</evidence>
<keyword evidence="9" id="KW-1185">Reference proteome</keyword>
<sequence length="464" mass="52137">MSAGLQLSTPPTVPRAEHDAAVVELVRRYRAVPAGERVRLGKKTSNLFRFGAGAADDRRLDTSAFTGVIEVDTAARTAQVQGMTTYEHLVDVTLAHGLMPLVVPQLKTITLGGAVTGLGIESTSFRHGLPHESVREMDVLLPSGELVTARPEGEHADLFHGFANSYATLGYALRLEIDLQPVAPYVRLEHRRVATGKLAEEIREACAGAADGSGPDFVDGVVFTRDEQYLSLGFFTDDPGPAVSDYTGQQVFYKSVRERTEDHLTVHDYLWRWDTDWFWCSAALGAQHPLVRRVWPGRYRRSDVYRRIVALDRRTRFSSRIRSLLRQPQEEPVIQDVEIPVDRLPEFLDAFQRDVGIEPVWLCPLRLRGATTWPLYPMEAGELYVNVGFWSTVPEVPGDPEGHNKRVEQLVAGLGGHKSLYSTVHYDEPEFWEHYNGRAYRELKGRYDPDGRLPDLYSKVTGRA</sequence>
<reference evidence="8 9" key="1">
    <citation type="submission" date="2020-11" db="EMBL/GenBank/DDBJ databases">
        <title>Pseudonocardia abyssalis sp. nov. and Pseudonocardia oceani sp. nov., description and phylogenomic analysis of two novel actinomycetes isolated from the deep Southern Ocean.</title>
        <authorList>
            <person name="Parra J."/>
        </authorList>
    </citation>
    <scope>NUCLEOTIDE SEQUENCE [LARGE SCALE GENOMIC DNA]</scope>
    <source>
        <strain evidence="9">KRD185</strain>
    </source>
</reference>
<dbReference type="PANTHER" id="PTHR10801:SF0">
    <property type="entry name" value="DELTA(24)-STEROL REDUCTASE"/>
    <property type="match status" value="1"/>
</dbReference>
<keyword evidence="6" id="KW-0472">Membrane</keyword>
<evidence type="ECO:0000259" key="7">
    <source>
        <dbReference type="PROSITE" id="PS51387"/>
    </source>
</evidence>
<dbReference type="InterPro" id="IPR016166">
    <property type="entry name" value="FAD-bd_PCMH"/>
</dbReference>
<feature type="domain" description="FAD-binding PCMH-type" evidence="7">
    <location>
        <begin position="6"/>
        <end position="182"/>
    </location>
</feature>
<dbReference type="EC" id="1.3.1.72" evidence="2"/>
<organism evidence="8 9">
    <name type="scientific">Pseudonocardia oceani</name>
    <dbReference type="NCBI Taxonomy" id="2792013"/>
    <lineage>
        <taxon>Bacteria</taxon>
        <taxon>Bacillati</taxon>
        <taxon>Actinomycetota</taxon>
        <taxon>Actinomycetes</taxon>
        <taxon>Pseudonocardiales</taxon>
        <taxon>Pseudonocardiaceae</taxon>
        <taxon>Pseudonocardia</taxon>
    </lineage>
</organism>
<protein>
    <recommendedName>
        <fullName evidence="2">Delta(24)-sterol reductase</fullName>
        <ecNumber evidence="2">1.3.1.72</ecNumber>
    </recommendedName>
</protein>
<dbReference type="Pfam" id="PF01565">
    <property type="entry name" value="FAD_binding_4"/>
    <property type="match status" value="1"/>
</dbReference>
<dbReference type="InterPro" id="IPR006094">
    <property type="entry name" value="Oxid_FAD_bind_N"/>
</dbReference>
<proteinExistence type="predicted"/>
<accession>A0ABS6UFX9</accession>
<keyword evidence="4" id="KW-1133">Transmembrane helix</keyword>
<dbReference type="InterPro" id="IPR040165">
    <property type="entry name" value="Diminuto-like"/>
</dbReference>
<evidence type="ECO:0000313" key="9">
    <source>
        <dbReference type="Proteomes" id="UP000694300"/>
    </source>
</evidence>
<evidence type="ECO:0000256" key="6">
    <source>
        <dbReference type="ARBA" id="ARBA00023136"/>
    </source>
</evidence>
<gene>
    <name evidence="8" type="ORF">I4I82_26150</name>
</gene>
<dbReference type="PANTHER" id="PTHR10801">
    <property type="entry name" value="24-DEHYDROCHOLESTEROL REDUCTASE"/>
    <property type="match status" value="1"/>
</dbReference>
<comment type="subcellular location">
    <subcellularLocation>
        <location evidence="1">Membrane</location>
        <topology evidence="1">Single-pass membrane protein</topology>
    </subcellularLocation>
</comment>
<evidence type="ECO:0000313" key="8">
    <source>
        <dbReference type="EMBL" id="MBW0131136.1"/>
    </source>
</evidence>